<dbReference type="InterPro" id="IPR012349">
    <property type="entry name" value="Split_barrel_FMN-bd"/>
</dbReference>
<accession>A0A143QFZ9</accession>
<dbReference type="InterPro" id="IPR004378">
    <property type="entry name" value="F420H2_quin_Rdtase"/>
</dbReference>
<evidence type="ECO:0008006" key="3">
    <source>
        <dbReference type="Google" id="ProtNLM"/>
    </source>
</evidence>
<dbReference type="OrthoDB" id="3292498at2"/>
<gene>
    <name evidence="1" type="ORF">A3Q41_00514</name>
</gene>
<dbReference type="KEGG" id="rhs:A3Q41_00514"/>
<keyword evidence="2" id="KW-1185">Reference proteome</keyword>
<dbReference type="EMBL" id="CP015220">
    <property type="protein sequence ID" value="AMY21834.1"/>
    <property type="molecule type" value="Genomic_DNA"/>
</dbReference>
<organism evidence="1 2">
    <name type="scientific">Rhodococcoides fascians</name>
    <name type="common">Rhodococcus fascians</name>
    <dbReference type="NCBI Taxonomy" id="1828"/>
    <lineage>
        <taxon>Bacteria</taxon>
        <taxon>Bacillati</taxon>
        <taxon>Actinomycetota</taxon>
        <taxon>Actinomycetes</taxon>
        <taxon>Mycobacteriales</taxon>
        <taxon>Nocardiaceae</taxon>
        <taxon>Rhodococcoides</taxon>
    </lineage>
</organism>
<reference evidence="1 2" key="1">
    <citation type="journal article" date="2016" name="Genome Announc.">
        <title>Complete Genome and Plasmid Sequences for Rhodococcus fascians D188 and Draft Sequences for Rhodococcus Isolates PBTS 1 and PBTS 2.</title>
        <authorList>
            <person name="Stamler R.A."/>
            <person name="Vereecke D."/>
            <person name="Zhang Y."/>
            <person name="Schilkey F."/>
            <person name="Devitt N."/>
            <person name="Randall J.J."/>
        </authorList>
    </citation>
    <scope>NUCLEOTIDE SEQUENCE [LARGE SCALE GENOMIC DNA]</scope>
    <source>
        <strain evidence="1 2">PBTS2</strain>
    </source>
</reference>
<protein>
    <recommendedName>
        <fullName evidence="3">DUF385 domain-containing protein</fullName>
    </recommendedName>
</protein>
<dbReference type="Gene3D" id="2.30.110.10">
    <property type="entry name" value="Electron Transport, Fmn-binding Protein, Chain A"/>
    <property type="match status" value="1"/>
</dbReference>
<proteinExistence type="predicted"/>
<dbReference type="RefSeq" id="WP_063216110.1">
    <property type="nucleotide sequence ID" value="NZ_CP015220.1"/>
</dbReference>
<reference evidence="2" key="2">
    <citation type="submission" date="2016-04" db="EMBL/GenBank/DDBJ databases">
        <title>Complete Genome and Plasmid Sequences for Rhodococcus fascians D188 and Draft Sequences for Rhodococcus spp. Isolates PBTS 1 and PBTS 2.</title>
        <authorList>
            <person name="Stamer R."/>
            <person name="Vereecke D."/>
            <person name="Zhang Y."/>
            <person name="Schilkey F."/>
            <person name="Devitt N."/>
            <person name="Randall J."/>
        </authorList>
    </citation>
    <scope>NUCLEOTIDE SEQUENCE [LARGE SCALE GENOMIC DNA]</scope>
    <source>
        <strain evidence="2">PBTS2</strain>
    </source>
</reference>
<dbReference type="GO" id="GO:0016491">
    <property type="term" value="F:oxidoreductase activity"/>
    <property type="evidence" value="ECO:0007669"/>
    <property type="project" value="InterPro"/>
</dbReference>
<dbReference type="AlphaFoldDB" id="A0A143QFZ9"/>
<evidence type="ECO:0000313" key="2">
    <source>
        <dbReference type="Proteomes" id="UP000076038"/>
    </source>
</evidence>
<evidence type="ECO:0000313" key="1">
    <source>
        <dbReference type="EMBL" id="AMY21834.1"/>
    </source>
</evidence>
<dbReference type="Pfam" id="PF04075">
    <property type="entry name" value="F420H2_quin_red"/>
    <property type="match status" value="1"/>
</dbReference>
<name>A0A143QFZ9_RHOFA</name>
<dbReference type="Proteomes" id="UP000076038">
    <property type="component" value="Chromosome"/>
</dbReference>
<sequence length="113" mass="12515">MNTFQKSAAAFNKVFMVVMKAPVLDRVLGHSMGILTYTGRKSGKRITLPLAISRKGEHLKVRVAMPDKKNWWRNFVDGGGRVDVDLGGVRYSGLATATRDDRGRVSVDITVDH</sequence>
<dbReference type="PATRIC" id="fig|1653479.3.peg.523"/>